<dbReference type="GeneID" id="13542170"/>
<dbReference type="PANTHER" id="PTHR46481:SF10">
    <property type="entry name" value="ZINC FINGER BED DOMAIN-CONTAINING PROTEIN 39"/>
    <property type="match status" value="1"/>
</dbReference>
<proteinExistence type="predicted"/>
<name>H6QUW0_PUCGT</name>
<dbReference type="InterPro" id="IPR052035">
    <property type="entry name" value="ZnF_BED_domain_contain"/>
</dbReference>
<feature type="compositionally biased region" description="Basic residues" evidence="6">
    <location>
        <begin position="1"/>
        <end position="13"/>
    </location>
</feature>
<dbReference type="KEGG" id="pgr:PGTG_22517"/>
<dbReference type="OrthoDB" id="2504290at2759"/>
<dbReference type="AlphaFoldDB" id="H6QUW0"/>
<gene>
    <name evidence="7" type="ORF">PGTG_22517</name>
</gene>
<dbReference type="HOGENOM" id="CLU_1120604_0_0_1"/>
<feature type="compositionally biased region" description="Acidic residues" evidence="6">
    <location>
        <begin position="27"/>
        <end position="36"/>
    </location>
</feature>
<keyword evidence="4" id="KW-0862">Zinc</keyword>
<keyword evidence="2" id="KW-0479">Metal-binding</keyword>
<dbReference type="PANTHER" id="PTHR46481">
    <property type="entry name" value="ZINC FINGER BED DOMAIN-CONTAINING PROTEIN 4"/>
    <property type="match status" value="1"/>
</dbReference>
<comment type="subcellular location">
    <subcellularLocation>
        <location evidence="1">Nucleus</location>
    </subcellularLocation>
</comment>
<keyword evidence="5" id="KW-0539">Nucleus</keyword>
<evidence type="ECO:0008006" key="9">
    <source>
        <dbReference type="Google" id="ProtNLM"/>
    </source>
</evidence>
<dbReference type="SMART" id="SM00614">
    <property type="entry name" value="ZnF_BED"/>
    <property type="match status" value="1"/>
</dbReference>
<keyword evidence="8" id="KW-1185">Reference proteome</keyword>
<dbReference type="EMBL" id="DS178359">
    <property type="protein sequence ID" value="EHS64868.1"/>
    <property type="molecule type" value="Genomic_DNA"/>
</dbReference>
<evidence type="ECO:0000313" key="7">
    <source>
        <dbReference type="EMBL" id="EHS64868.1"/>
    </source>
</evidence>
<dbReference type="GO" id="GO:0008270">
    <property type="term" value="F:zinc ion binding"/>
    <property type="evidence" value="ECO:0007669"/>
    <property type="project" value="UniProtKB-KW"/>
</dbReference>
<dbReference type="InParanoid" id="H6QUW0"/>
<dbReference type="VEuPathDB" id="FungiDB:PGTG_22517"/>
<evidence type="ECO:0000313" key="8">
    <source>
        <dbReference type="Proteomes" id="UP000008783"/>
    </source>
</evidence>
<dbReference type="GO" id="GO:0005634">
    <property type="term" value="C:nucleus"/>
    <property type="evidence" value="ECO:0000318"/>
    <property type="project" value="GO_Central"/>
</dbReference>
<accession>H6QUW0</accession>
<evidence type="ECO:0000256" key="6">
    <source>
        <dbReference type="SAM" id="MobiDB-lite"/>
    </source>
</evidence>
<reference evidence="8" key="1">
    <citation type="journal article" date="2011" name="Proc. Natl. Acad. Sci. U.S.A.">
        <title>Obligate biotrophy features unraveled by the genomic analysis of rust fungi.</title>
        <authorList>
            <person name="Duplessis S."/>
            <person name="Cuomo C.A."/>
            <person name="Lin Y.-C."/>
            <person name="Aerts A."/>
            <person name="Tisserant E."/>
            <person name="Veneault-Fourrey C."/>
            <person name="Joly D.L."/>
            <person name="Hacquard S."/>
            <person name="Amselem J."/>
            <person name="Cantarel B.L."/>
            <person name="Chiu R."/>
            <person name="Coutinho P.M."/>
            <person name="Feau N."/>
            <person name="Field M."/>
            <person name="Frey P."/>
            <person name="Gelhaye E."/>
            <person name="Goldberg J."/>
            <person name="Grabherr M.G."/>
            <person name="Kodira C.D."/>
            <person name="Kohler A."/>
            <person name="Kuees U."/>
            <person name="Lindquist E.A."/>
            <person name="Lucas S.M."/>
            <person name="Mago R."/>
            <person name="Mauceli E."/>
            <person name="Morin E."/>
            <person name="Murat C."/>
            <person name="Pangilinan J.L."/>
            <person name="Park R."/>
            <person name="Pearson M."/>
            <person name="Quesneville H."/>
            <person name="Rouhier N."/>
            <person name="Sakthikumar S."/>
            <person name="Salamov A.A."/>
            <person name="Schmutz J."/>
            <person name="Selles B."/>
            <person name="Shapiro H."/>
            <person name="Tanguay P."/>
            <person name="Tuskan G.A."/>
            <person name="Henrissat B."/>
            <person name="Van de Peer Y."/>
            <person name="Rouze P."/>
            <person name="Ellis J.G."/>
            <person name="Dodds P.N."/>
            <person name="Schein J.E."/>
            <person name="Zhong S."/>
            <person name="Hamelin R.C."/>
            <person name="Grigoriev I.V."/>
            <person name="Szabo L.J."/>
            <person name="Martin F."/>
        </authorList>
    </citation>
    <scope>NUCLEOTIDE SEQUENCE [LARGE SCALE GENOMIC DNA]</scope>
    <source>
        <strain evidence="8">CRL 75-36-700-3 / race SCCL</strain>
    </source>
</reference>
<organism evidence="7 8">
    <name type="scientific">Puccinia graminis f. sp. tritici (strain CRL 75-36-700-3 / race SCCL)</name>
    <name type="common">Black stem rust fungus</name>
    <dbReference type="NCBI Taxonomy" id="418459"/>
    <lineage>
        <taxon>Eukaryota</taxon>
        <taxon>Fungi</taxon>
        <taxon>Dikarya</taxon>
        <taxon>Basidiomycota</taxon>
        <taxon>Pucciniomycotina</taxon>
        <taxon>Pucciniomycetes</taxon>
        <taxon>Pucciniales</taxon>
        <taxon>Pucciniaceae</taxon>
        <taxon>Puccinia</taxon>
    </lineage>
</organism>
<keyword evidence="3" id="KW-0863">Zinc-finger</keyword>
<dbReference type="RefSeq" id="XP_003888705.1">
    <property type="nucleotide sequence ID" value="XM_003888656.1"/>
</dbReference>
<evidence type="ECO:0000256" key="2">
    <source>
        <dbReference type="ARBA" id="ARBA00022723"/>
    </source>
</evidence>
<feature type="region of interest" description="Disordered" evidence="6">
    <location>
        <begin position="1"/>
        <end position="49"/>
    </location>
</feature>
<evidence type="ECO:0000256" key="5">
    <source>
        <dbReference type="ARBA" id="ARBA00023242"/>
    </source>
</evidence>
<dbReference type="GO" id="GO:0006357">
    <property type="term" value="P:regulation of transcription by RNA polymerase II"/>
    <property type="evidence" value="ECO:0000318"/>
    <property type="project" value="GO_Central"/>
</dbReference>
<sequence>MKRKHSQTQKHRNNPPTPDPTPRTVIEVDDNSDTGDDNQSKPGNSHRSWVWNHLKPQGEFAICQAILKNGKMCGSELKRDKSASTKNLHGHLKNMHRLSDPKLVKKANSQIDIEKWAKNSKFEPKVELNKESLKTALVYFIADCDLSFSIVEKKSFHNLIRLVNEDAMPLMDNTCRTGISNHLTWMHMASQENIKMRYLAKQDYVSFTEDAWTAPNYTAFMAVTAHFITEKFEMVDLTIAIPNVRGKS</sequence>
<dbReference type="Proteomes" id="UP000008783">
    <property type="component" value="Unassembled WGS sequence"/>
</dbReference>
<evidence type="ECO:0000256" key="1">
    <source>
        <dbReference type="ARBA" id="ARBA00004123"/>
    </source>
</evidence>
<protein>
    <recommendedName>
        <fullName evidence="9">BED-type domain-containing protein</fullName>
    </recommendedName>
</protein>
<evidence type="ECO:0000256" key="3">
    <source>
        <dbReference type="ARBA" id="ARBA00022771"/>
    </source>
</evidence>
<evidence type="ECO:0000256" key="4">
    <source>
        <dbReference type="ARBA" id="ARBA00022833"/>
    </source>
</evidence>